<dbReference type="EMBL" id="JAOPGA020000732">
    <property type="protein sequence ID" value="KAL0481094.1"/>
    <property type="molecule type" value="Genomic_DNA"/>
</dbReference>
<protein>
    <submittedName>
        <fullName evidence="1">Outer spore wall assembly protein</fullName>
    </submittedName>
</protein>
<reference evidence="1 2" key="1">
    <citation type="submission" date="2024-03" db="EMBL/GenBank/DDBJ databases">
        <title>The Acrasis kona genome and developmental transcriptomes reveal deep origins of eukaryotic multicellular pathways.</title>
        <authorList>
            <person name="Sheikh S."/>
            <person name="Fu C.-J."/>
            <person name="Brown M.W."/>
            <person name="Baldauf S.L."/>
        </authorList>
    </citation>
    <scope>NUCLEOTIDE SEQUENCE [LARGE SCALE GENOMIC DNA]</scope>
    <source>
        <strain evidence="1 2">ATCC MYA-3509</strain>
    </source>
</reference>
<organism evidence="1 2">
    <name type="scientific">Acrasis kona</name>
    <dbReference type="NCBI Taxonomy" id="1008807"/>
    <lineage>
        <taxon>Eukaryota</taxon>
        <taxon>Discoba</taxon>
        <taxon>Heterolobosea</taxon>
        <taxon>Tetramitia</taxon>
        <taxon>Eutetramitia</taxon>
        <taxon>Acrasidae</taxon>
        <taxon>Acrasis</taxon>
    </lineage>
</organism>
<sequence length="258" mass="30597">MSKFAATSHDDANVNYLNNISKAFDFLYKNYVNYTHKLSYKSEKTSQDSVLVKRLKPLFIREKFDLAKNLLVTDLQDAIEASTIQIMIYKQQIHQLQRRSPPSIFLNSAKYSPYYWILTDVDYTKMHPVIRDIVLYYRKSDTTTAMNDKNKQMLETFLTRDNSIQRRYAFLLSRFLSQQLTRGEDYSELIRSEQCEVFEKFCHSLLSKRAKNIRSKVKKIKKDSLRVVERERSRHLSEYSRLKSLVLLEPDFGLNEVD</sequence>
<evidence type="ECO:0000313" key="1">
    <source>
        <dbReference type="EMBL" id="KAL0481094.1"/>
    </source>
</evidence>
<dbReference type="Proteomes" id="UP001431209">
    <property type="component" value="Unassembled WGS sequence"/>
</dbReference>
<dbReference type="AlphaFoldDB" id="A0AAW2YWR8"/>
<proteinExistence type="predicted"/>
<keyword evidence="2" id="KW-1185">Reference proteome</keyword>
<comment type="caution">
    <text evidence="1">The sequence shown here is derived from an EMBL/GenBank/DDBJ whole genome shotgun (WGS) entry which is preliminary data.</text>
</comment>
<evidence type="ECO:0000313" key="2">
    <source>
        <dbReference type="Proteomes" id="UP001431209"/>
    </source>
</evidence>
<accession>A0AAW2YWR8</accession>
<gene>
    <name evidence="1" type="ORF">AKO1_012873</name>
</gene>
<name>A0AAW2YWR8_9EUKA</name>